<proteinExistence type="predicted"/>
<evidence type="ECO:0000313" key="1">
    <source>
        <dbReference type="EMBL" id="KAF6399608.1"/>
    </source>
</evidence>
<organism evidence="1 2">
    <name type="scientific">Molossus molossus</name>
    <name type="common">Pallas' mastiff bat</name>
    <name type="synonym">Vespertilio molossus</name>
    <dbReference type="NCBI Taxonomy" id="27622"/>
    <lineage>
        <taxon>Eukaryota</taxon>
        <taxon>Metazoa</taxon>
        <taxon>Chordata</taxon>
        <taxon>Craniata</taxon>
        <taxon>Vertebrata</taxon>
        <taxon>Euteleostomi</taxon>
        <taxon>Mammalia</taxon>
        <taxon>Eutheria</taxon>
        <taxon>Laurasiatheria</taxon>
        <taxon>Chiroptera</taxon>
        <taxon>Yangochiroptera</taxon>
        <taxon>Molossidae</taxon>
        <taxon>Molossus</taxon>
    </lineage>
</organism>
<dbReference type="Proteomes" id="UP000550707">
    <property type="component" value="Unassembled WGS sequence"/>
</dbReference>
<keyword evidence="2" id="KW-1185">Reference proteome</keyword>
<evidence type="ECO:0000313" key="2">
    <source>
        <dbReference type="Proteomes" id="UP000550707"/>
    </source>
</evidence>
<sequence length="42" mass="4816">MDTGSQKTHNVCASAPMHENSLIAKPRYWAHSGFRLKYTPRQ</sequence>
<comment type="caution">
    <text evidence="1">The sequence shown here is derived from an EMBL/GenBank/DDBJ whole genome shotgun (WGS) entry which is preliminary data.</text>
</comment>
<protein>
    <submittedName>
        <fullName evidence="1">Centriole, cilia and spindle associated protein</fullName>
    </submittedName>
</protein>
<gene>
    <name evidence="1" type="ORF">HJG59_002403</name>
</gene>
<accession>A0A7J8BLK4</accession>
<name>A0A7J8BLK4_MOLMO</name>
<dbReference type="AlphaFoldDB" id="A0A7J8BLK4"/>
<dbReference type="EMBL" id="JACASF010000023">
    <property type="protein sequence ID" value="KAF6399608.1"/>
    <property type="molecule type" value="Genomic_DNA"/>
</dbReference>
<reference evidence="1 2" key="1">
    <citation type="journal article" date="2020" name="Nature">
        <title>Six reference-quality genomes reveal evolution of bat adaptations.</title>
        <authorList>
            <person name="Jebb D."/>
            <person name="Huang Z."/>
            <person name="Pippel M."/>
            <person name="Hughes G.M."/>
            <person name="Lavrichenko K."/>
            <person name="Devanna P."/>
            <person name="Winkler S."/>
            <person name="Jermiin L.S."/>
            <person name="Skirmuntt E.C."/>
            <person name="Katzourakis A."/>
            <person name="Burkitt-Gray L."/>
            <person name="Ray D.A."/>
            <person name="Sullivan K.A.M."/>
            <person name="Roscito J.G."/>
            <person name="Kirilenko B.M."/>
            <person name="Davalos L.M."/>
            <person name="Corthals A.P."/>
            <person name="Power M.L."/>
            <person name="Jones G."/>
            <person name="Ransome R.D."/>
            <person name="Dechmann D.K.N."/>
            <person name="Locatelli A.G."/>
            <person name="Puechmaille S.J."/>
            <person name="Fedrigo O."/>
            <person name="Jarvis E.D."/>
            <person name="Hiller M."/>
            <person name="Vernes S.C."/>
            <person name="Myers E.W."/>
            <person name="Teeling E.C."/>
        </authorList>
    </citation>
    <scope>NUCLEOTIDE SEQUENCE [LARGE SCALE GENOMIC DNA]</scope>
    <source>
        <strain evidence="1">MMolMol1</strain>
        <tissue evidence="1">Muscle</tissue>
    </source>
</reference>